<gene>
    <name evidence="1" type="ORF">AMJ39_06455</name>
</gene>
<protein>
    <recommendedName>
        <fullName evidence="3">Phosphodiesterase</fullName>
    </recommendedName>
</protein>
<sequence length="580" mass="65732">MSPELGVLAWRRKEILAEQGRTGRKVLVIGFDSATFDVIEPLVADSKLPTFARMMEGGAWGRLRSTVPPFSAPAWASFLTGKNPGSHGIFGFFGPLRGRFRREVTSRLTMRGESLFGVASRNGRRVGAINVPFTYPPEVIDGFVLPGFMGAAGLRRETATHPPGLLDEVRGRLGSYLPEVDTLPFFFTDEKEELIEKFYRVEEQRKQATLYLMDRYEWDLLTAVFISLDRVQHFFWKYMDRAHPAFDSVLAERYGGVIHGFYEFLDTALGEIIDRAGEGTTVVVLSDHGAGPNTKMFHMNVWLRQQGLLRLRPISYPLWRIRLPAILYKLLSKMGVRYFTTRRLFPGLRGGNWKDLDPRKAINPYKVIDWARTRAYGGSLAEQAIYVNVRGREPEGIVEPDGEYRKVCEEIERGLLALRDPQTGEQVVDRVYRKEEVFRGEQSGSSPDLIVRAEDYGCKLTDYIYPRHLIETERWHSGSHREEGILLVMGEGVEAGARLDGAKIVDVAPTVLHLLGVPVPEAMEGRPLEEAMTPSYRAHHPVVYEERGVAATEAREEREAVSEEEAEEVRERLRGWGYLG</sequence>
<evidence type="ECO:0008006" key="3">
    <source>
        <dbReference type="Google" id="ProtNLM"/>
    </source>
</evidence>
<accession>A0A0S7WS12</accession>
<dbReference type="AlphaFoldDB" id="A0A0S7WS12"/>
<dbReference type="Proteomes" id="UP000052008">
    <property type="component" value="Unassembled WGS sequence"/>
</dbReference>
<evidence type="ECO:0000313" key="1">
    <source>
        <dbReference type="EMBL" id="KPJ52945.1"/>
    </source>
</evidence>
<dbReference type="PANTHER" id="PTHR10151:SF120">
    <property type="entry name" value="BIS(5'-ADENOSYL)-TRIPHOSPHATASE"/>
    <property type="match status" value="1"/>
</dbReference>
<organism evidence="1 2">
    <name type="scientific">candidate division TA06 bacterium DG_24</name>
    <dbReference type="NCBI Taxonomy" id="1703770"/>
    <lineage>
        <taxon>Bacteria</taxon>
        <taxon>Bacteria division TA06</taxon>
    </lineage>
</organism>
<reference evidence="1 2" key="1">
    <citation type="journal article" date="2015" name="Microbiome">
        <title>Genomic resolution of linkages in carbon, nitrogen, and sulfur cycling among widespread estuary sediment bacteria.</title>
        <authorList>
            <person name="Baker B.J."/>
            <person name="Lazar C.S."/>
            <person name="Teske A.P."/>
            <person name="Dick G.J."/>
        </authorList>
    </citation>
    <scope>NUCLEOTIDE SEQUENCE [LARGE SCALE GENOMIC DNA]</scope>
    <source>
        <strain evidence="1">DG_24</strain>
    </source>
</reference>
<evidence type="ECO:0000313" key="2">
    <source>
        <dbReference type="Proteomes" id="UP000052008"/>
    </source>
</evidence>
<name>A0A0S7WS12_UNCT6</name>
<dbReference type="PANTHER" id="PTHR10151">
    <property type="entry name" value="ECTONUCLEOTIDE PYROPHOSPHATASE/PHOSPHODIESTERASE"/>
    <property type="match status" value="1"/>
</dbReference>
<dbReference type="InterPro" id="IPR017850">
    <property type="entry name" value="Alkaline_phosphatase_core_sf"/>
</dbReference>
<proteinExistence type="predicted"/>
<dbReference type="Pfam" id="PF01663">
    <property type="entry name" value="Phosphodiest"/>
    <property type="match status" value="1"/>
</dbReference>
<dbReference type="InterPro" id="IPR002591">
    <property type="entry name" value="Phosphodiest/P_Trfase"/>
</dbReference>
<dbReference type="GO" id="GO:0016787">
    <property type="term" value="F:hydrolase activity"/>
    <property type="evidence" value="ECO:0007669"/>
    <property type="project" value="UniProtKB-ARBA"/>
</dbReference>
<comment type="caution">
    <text evidence="1">The sequence shown here is derived from an EMBL/GenBank/DDBJ whole genome shotgun (WGS) entry which is preliminary data.</text>
</comment>
<dbReference type="Gene3D" id="3.40.720.10">
    <property type="entry name" value="Alkaline Phosphatase, subunit A"/>
    <property type="match status" value="2"/>
</dbReference>
<dbReference type="STRING" id="1703770.AMJ39_06455"/>
<dbReference type="SUPFAM" id="SSF53649">
    <property type="entry name" value="Alkaline phosphatase-like"/>
    <property type="match status" value="1"/>
</dbReference>
<dbReference type="EMBL" id="LIZS01000035">
    <property type="protein sequence ID" value="KPJ52945.1"/>
    <property type="molecule type" value="Genomic_DNA"/>
</dbReference>